<dbReference type="Pfam" id="PF04264">
    <property type="entry name" value="YceI"/>
    <property type="match status" value="1"/>
</dbReference>
<organism evidence="3 4">
    <name type="scientific">Candidatus Sulfuritelmatomonas gaucii</name>
    <dbReference type="NCBI Taxonomy" id="2043161"/>
    <lineage>
        <taxon>Bacteria</taxon>
        <taxon>Pseudomonadati</taxon>
        <taxon>Acidobacteriota</taxon>
        <taxon>Terriglobia</taxon>
        <taxon>Terriglobales</taxon>
        <taxon>Acidobacteriaceae</taxon>
        <taxon>Candidatus Sulfuritelmatomonas</taxon>
    </lineage>
</organism>
<reference evidence="4" key="1">
    <citation type="submission" date="2018-02" db="EMBL/GenBank/DDBJ databases">
        <authorList>
            <person name="Hausmann B."/>
        </authorList>
    </citation>
    <scope>NUCLEOTIDE SEQUENCE [LARGE SCALE GENOMIC DNA]</scope>
    <source>
        <strain evidence="4">Peat soil MAG SbA5</strain>
    </source>
</reference>
<dbReference type="OrthoDB" id="117551at2"/>
<evidence type="ECO:0000313" key="4">
    <source>
        <dbReference type="Proteomes" id="UP000239735"/>
    </source>
</evidence>
<dbReference type="SMART" id="SM00867">
    <property type="entry name" value="YceI"/>
    <property type="match status" value="1"/>
</dbReference>
<proteinExistence type="predicted"/>
<gene>
    <name evidence="3" type="ORF">SBA5_20014</name>
</gene>
<sequence>MKPLAIFVLAAMLGPAALAQHQTFLINPDASEVHMTLKTTHELVNGTFHVQDGSIEFDRSNSKMAGLVAVLAGSGKTGNDSRDRKMYKDILEVEQYATVSFAPKTYAGAIAPSGDSTIQVTGIFTLLGTPHEITVPMLVHLDGAGAKATAHFVVPYVQWGLKNPSFMIWKADNDVAIDLNLVGTISK</sequence>
<feature type="domain" description="Lipid/polyisoprenoid-binding YceI-like" evidence="2">
    <location>
        <begin position="23"/>
        <end position="184"/>
    </location>
</feature>
<dbReference type="PANTHER" id="PTHR34406:SF1">
    <property type="entry name" value="PROTEIN YCEI"/>
    <property type="match status" value="1"/>
</dbReference>
<dbReference type="InterPro" id="IPR007372">
    <property type="entry name" value="Lipid/polyisoprenoid-bd_YceI"/>
</dbReference>
<evidence type="ECO:0000313" key="3">
    <source>
        <dbReference type="EMBL" id="SPE19067.1"/>
    </source>
</evidence>
<evidence type="ECO:0000256" key="1">
    <source>
        <dbReference type="SAM" id="SignalP"/>
    </source>
</evidence>
<feature type="chain" id="PRO_5014783203" evidence="1">
    <location>
        <begin position="20"/>
        <end position="187"/>
    </location>
</feature>
<dbReference type="EMBL" id="OKRB01000075">
    <property type="protein sequence ID" value="SPE19067.1"/>
    <property type="molecule type" value="Genomic_DNA"/>
</dbReference>
<evidence type="ECO:0000259" key="2">
    <source>
        <dbReference type="SMART" id="SM00867"/>
    </source>
</evidence>
<accession>A0A2N9L6Z5</accession>
<keyword evidence="1" id="KW-0732">Signal</keyword>
<name>A0A2N9L6Z5_9BACT</name>
<dbReference type="PANTHER" id="PTHR34406">
    <property type="entry name" value="PROTEIN YCEI"/>
    <property type="match status" value="1"/>
</dbReference>
<dbReference type="Proteomes" id="UP000239735">
    <property type="component" value="Unassembled WGS sequence"/>
</dbReference>
<dbReference type="SUPFAM" id="SSF101874">
    <property type="entry name" value="YceI-like"/>
    <property type="match status" value="1"/>
</dbReference>
<dbReference type="InterPro" id="IPR036761">
    <property type="entry name" value="TTHA0802/YceI-like_sf"/>
</dbReference>
<protein>
    <submittedName>
        <fullName evidence="3">YceI family protein</fullName>
    </submittedName>
</protein>
<dbReference type="Gene3D" id="2.40.128.110">
    <property type="entry name" value="Lipid/polyisoprenoid-binding, YceI-like"/>
    <property type="match status" value="1"/>
</dbReference>
<dbReference type="AlphaFoldDB" id="A0A2N9L6Z5"/>
<feature type="signal peptide" evidence="1">
    <location>
        <begin position="1"/>
        <end position="19"/>
    </location>
</feature>